<dbReference type="WBParaSite" id="PgR013_g100_t07">
    <property type="protein sequence ID" value="PgR013_g100_t07"/>
    <property type="gene ID" value="PgR013_g100"/>
</dbReference>
<keyword evidence="1" id="KW-1185">Reference proteome</keyword>
<accession>A0A915ASV0</accession>
<sequence length="60" mass="7095">MMNCGSHNFGKQLISSLILFMKQPRSLRNEFQQFFNRCSDLRFSFVFSQSMIACIFLMAF</sequence>
<proteinExistence type="predicted"/>
<dbReference type="AlphaFoldDB" id="A0A915ASV0"/>
<evidence type="ECO:0000313" key="1">
    <source>
        <dbReference type="Proteomes" id="UP000887569"/>
    </source>
</evidence>
<reference evidence="2" key="1">
    <citation type="submission" date="2022-11" db="UniProtKB">
        <authorList>
            <consortium name="WormBaseParasite"/>
        </authorList>
    </citation>
    <scope>IDENTIFICATION</scope>
</reference>
<evidence type="ECO:0000313" key="2">
    <source>
        <dbReference type="WBParaSite" id="PgR013_g100_t07"/>
    </source>
</evidence>
<name>A0A915ASV0_PARUN</name>
<organism evidence="1 2">
    <name type="scientific">Parascaris univalens</name>
    <name type="common">Nematode worm</name>
    <dbReference type="NCBI Taxonomy" id="6257"/>
    <lineage>
        <taxon>Eukaryota</taxon>
        <taxon>Metazoa</taxon>
        <taxon>Ecdysozoa</taxon>
        <taxon>Nematoda</taxon>
        <taxon>Chromadorea</taxon>
        <taxon>Rhabditida</taxon>
        <taxon>Spirurina</taxon>
        <taxon>Ascaridomorpha</taxon>
        <taxon>Ascaridoidea</taxon>
        <taxon>Ascarididae</taxon>
        <taxon>Parascaris</taxon>
    </lineage>
</organism>
<dbReference type="Proteomes" id="UP000887569">
    <property type="component" value="Unplaced"/>
</dbReference>
<protein>
    <submittedName>
        <fullName evidence="2">Secreted protein</fullName>
    </submittedName>
</protein>